<protein>
    <submittedName>
        <fullName evidence="1">Uncharacterized protein</fullName>
    </submittedName>
</protein>
<reference evidence="1" key="1">
    <citation type="submission" date="2022-10" db="EMBL/GenBank/DDBJ databases">
        <title>The complete genomes of actinobacterial strains from the NBC collection.</title>
        <authorList>
            <person name="Joergensen T.S."/>
            <person name="Alvarez Arevalo M."/>
            <person name="Sterndorff E.B."/>
            <person name="Faurdal D."/>
            <person name="Vuksanovic O."/>
            <person name="Mourched A.-S."/>
            <person name="Charusanti P."/>
            <person name="Shaw S."/>
            <person name="Blin K."/>
            <person name="Weber T."/>
        </authorList>
    </citation>
    <scope>NUCLEOTIDE SEQUENCE</scope>
    <source>
        <strain evidence="1">NBC_00093</strain>
    </source>
</reference>
<evidence type="ECO:0000313" key="1">
    <source>
        <dbReference type="EMBL" id="WTT14211.1"/>
    </source>
</evidence>
<dbReference type="EMBL" id="CP108222">
    <property type="protein sequence ID" value="WTT14211.1"/>
    <property type="molecule type" value="Genomic_DNA"/>
</dbReference>
<sequence>MAPDRAVVGGRADAVRVDARPLAHRRRTPQIHIARPRNPTVP</sequence>
<organism evidence="1">
    <name type="scientific">Streptomyces sp. NBC_00093</name>
    <dbReference type="NCBI Taxonomy" id="2975649"/>
    <lineage>
        <taxon>Bacteria</taxon>
        <taxon>Bacillati</taxon>
        <taxon>Actinomycetota</taxon>
        <taxon>Actinomycetes</taxon>
        <taxon>Kitasatosporales</taxon>
        <taxon>Streptomycetaceae</taxon>
        <taxon>Streptomyces</taxon>
    </lineage>
</organism>
<dbReference type="AlphaFoldDB" id="A0AAU1ZS34"/>
<proteinExistence type="predicted"/>
<name>A0AAU1ZS34_9ACTN</name>
<accession>A0AAU1ZS34</accession>
<gene>
    <name evidence="1" type="ORF">OHA22_01135</name>
</gene>